<name>A0A1H1Z604_9PSED</name>
<reference evidence="2" key="1">
    <citation type="submission" date="2016-10" db="EMBL/GenBank/DDBJ databases">
        <authorList>
            <person name="Varghese N."/>
            <person name="Submissions S."/>
        </authorList>
    </citation>
    <scope>NUCLEOTIDE SEQUENCE [LARGE SCALE GENOMIC DNA]</scope>
    <source>
        <strain evidence="2">ATCC 23835</strain>
    </source>
</reference>
<proteinExistence type="predicted"/>
<evidence type="ECO:0000313" key="2">
    <source>
        <dbReference type="Proteomes" id="UP000199524"/>
    </source>
</evidence>
<gene>
    <name evidence="1" type="ORF">SAMN05216598_4866</name>
</gene>
<dbReference type="AlphaFoldDB" id="A0A1H1Z604"/>
<protein>
    <submittedName>
        <fullName evidence="1">Uncharacterized protein</fullName>
    </submittedName>
</protein>
<organism evidence="1 2">
    <name type="scientific">Pseudomonas asplenii</name>
    <dbReference type="NCBI Taxonomy" id="53407"/>
    <lineage>
        <taxon>Bacteria</taxon>
        <taxon>Pseudomonadati</taxon>
        <taxon>Pseudomonadota</taxon>
        <taxon>Gammaproteobacteria</taxon>
        <taxon>Pseudomonadales</taxon>
        <taxon>Pseudomonadaceae</taxon>
        <taxon>Pseudomonas</taxon>
    </lineage>
</organism>
<dbReference type="EMBL" id="LT629777">
    <property type="protein sequence ID" value="SDT29245.1"/>
    <property type="molecule type" value="Genomic_DNA"/>
</dbReference>
<evidence type="ECO:0000313" key="1">
    <source>
        <dbReference type="EMBL" id="SDT29245.1"/>
    </source>
</evidence>
<keyword evidence="2" id="KW-1185">Reference proteome</keyword>
<sequence>MMSAHTTPLEMHERLHTVDNPFYGERDYSFSFEFYATEPIWQTHAVDYVSSDLAKPNIWMGESRQDHYVTRSASEVWDERVFAERECKSFTLFCREGQLHLVLTVWGEDADAKKLPRSRYDKRFTTIATRQVAGKGDFLRLAHEQPCVIKLETQDGLSRLKVWNTRETGQEPFILNVPDESFRDFFAGFTTFQFNAVPSGVRTGKHSLMLQRVAAWRGNPAPEGKQNFRDCLEQQKNALQHFGFRQLPLEHLTAHYPLQNDRWSLLEQPGFFALKQAGPEWIASQGLGFYLDHNQCRITLRAAAERGACASVMLDILPRAAGLASITTLAAQVDAWARSEAGFALRNHRLKFRKILAQVQAFDASQPFRLSFHDSDATIAAIEQGQWPAGLGQFMAQLKVSRFSERSTLSQTLTQLQAALKKDQALNDQQTEELGVLTLKMSAPEASMVFHLRICRSMTTDPATGTLRYEQRLVFQDSQGEEQGAFALEQSSGFLLLCLSDDRQAFELFFADPGRELATSLTASWRYSLAQVQGAVKGQVIDEATLELGRDGGTREGSRIALRHLSCWNRALWKREGLIGAEEKPDPDYNVKTLAHLHFSGLFGALLEPYLQSRSVALETQSA</sequence>
<dbReference type="Proteomes" id="UP000199524">
    <property type="component" value="Chromosome I"/>
</dbReference>
<accession>A0A1H1Z604</accession>